<feature type="domain" description="IGFBP N-terminal" evidence="8">
    <location>
        <begin position="46"/>
        <end position="116"/>
    </location>
</feature>
<dbReference type="SUPFAM" id="SSF57603">
    <property type="entry name" value="FnI-like domain"/>
    <property type="match status" value="1"/>
</dbReference>
<evidence type="ECO:0000256" key="2">
    <source>
        <dbReference type="ARBA" id="ARBA00022525"/>
    </source>
</evidence>
<dbReference type="InterPro" id="IPR017891">
    <property type="entry name" value="Insulin_GF-bd_Cys-rich_CS"/>
</dbReference>
<comment type="subcellular location">
    <subcellularLocation>
        <location evidence="1">Secreted</location>
    </subcellularLocation>
</comment>
<dbReference type="GO" id="GO:0007155">
    <property type="term" value="P:cell adhesion"/>
    <property type="evidence" value="ECO:0007669"/>
    <property type="project" value="TreeGrafter"/>
</dbReference>
<dbReference type="EMBL" id="JARAKH010000013">
    <property type="protein sequence ID" value="KAK8397758.1"/>
    <property type="molecule type" value="Genomic_DNA"/>
</dbReference>
<dbReference type="PROSITE" id="PS01208">
    <property type="entry name" value="VWFC_1"/>
    <property type="match status" value="1"/>
</dbReference>
<proteinExistence type="predicted"/>
<evidence type="ECO:0000259" key="8">
    <source>
        <dbReference type="PROSITE" id="PS51323"/>
    </source>
</evidence>
<reference evidence="9 10" key="1">
    <citation type="submission" date="2023-03" db="EMBL/GenBank/DDBJ databases">
        <title>High-quality genome of Scylla paramamosain provides insights in environmental adaptation.</title>
        <authorList>
            <person name="Zhang L."/>
        </authorList>
    </citation>
    <scope>NUCLEOTIDE SEQUENCE [LARGE SCALE GENOMIC DNA]</scope>
    <source>
        <strain evidence="9">LZ_2023a</strain>
        <tissue evidence="9">Muscle</tissue>
    </source>
</reference>
<name>A0AAW0UEW3_SCYPA</name>
<gene>
    <name evidence="9" type="ORF">O3P69_004509</name>
</gene>
<dbReference type="PROSITE" id="PS51323">
    <property type="entry name" value="IGFBP_N_2"/>
    <property type="match status" value="1"/>
</dbReference>
<dbReference type="Pfam" id="PF00219">
    <property type="entry name" value="IGFBP"/>
    <property type="match status" value="1"/>
</dbReference>
<dbReference type="InterPro" id="IPR001007">
    <property type="entry name" value="VWF_dom"/>
</dbReference>
<evidence type="ECO:0008006" key="11">
    <source>
        <dbReference type="Google" id="ProtNLM"/>
    </source>
</evidence>
<dbReference type="SMART" id="SM00121">
    <property type="entry name" value="IB"/>
    <property type="match status" value="1"/>
</dbReference>
<feature type="chain" id="PRO_5043351214" description="Connective tissue growth factor" evidence="6">
    <location>
        <begin position="23"/>
        <end position="463"/>
    </location>
</feature>
<dbReference type="GO" id="GO:0005615">
    <property type="term" value="C:extracellular space"/>
    <property type="evidence" value="ECO:0007669"/>
    <property type="project" value="TreeGrafter"/>
</dbReference>
<feature type="compositionally biased region" description="Pro residues" evidence="5">
    <location>
        <begin position="451"/>
        <end position="463"/>
    </location>
</feature>
<evidence type="ECO:0000256" key="1">
    <source>
        <dbReference type="ARBA" id="ARBA00004613"/>
    </source>
</evidence>
<dbReference type="AlphaFoldDB" id="A0AAW0UEW3"/>
<sequence>MSVGGWAVTVAWCVALWAAVLGQRAPCYQCELYRDAHPHSRPYNSIRARCVYPCECGAVPDCPAGVPLVRDGCGCCWQCARQLGEICNGTHTCDTTRNLTCFYANSKDLSGVCRGATATAATTVGCRVNNRTFENGENFSPDCRTQCSCQNGTYACVSLCPNESLQPSSQCHNPHLVSVPGQCCREWMCDAPDRAEGPPVCERASGRWSPCSVTSCGVGLSVRWSTDNARCQLVNQTRLCQLRPCQDLRQQQQPMLPTNQRATRKHHIRRSHQCKATLRPSRALRLRVGWCVSERRYRPKRCATCTGRCCTVHTSTTISITFLCPLHANTDLLALPRAFPDPRPLRPRPHVPQTPPTTTLSVYDMMDEGQPVAEAVLTDPRLPRDYNEVWNGDEDDLDNEPLLEHENLTTEDDYLYDEIKSDNYETVQYQVEWIMRCKCGTTCETDHRSSPLPPPTFHTVPPT</sequence>
<dbReference type="InterPro" id="IPR009030">
    <property type="entry name" value="Growth_fac_rcpt_cys_sf"/>
</dbReference>
<dbReference type="InterPro" id="IPR000867">
    <property type="entry name" value="IGFBP-like"/>
</dbReference>
<evidence type="ECO:0000256" key="6">
    <source>
        <dbReference type="SAM" id="SignalP"/>
    </source>
</evidence>
<evidence type="ECO:0000313" key="10">
    <source>
        <dbReference type="Proteomes" id="UP001487740"/>
    </source>
</evidence>
<dbReference type="PANTHER" id="PTHR11348">
    <property type="entry name" value="CONNECTIVE TISSUE GROWTH FACTOR-RELATED"/>
    <property type="match status" value="1"/>
</dbReference>
<dbReference type="PANTHER" id="PTHR11348:SF17">
    <property type="entry name" value="CCN"/>
    <property type="match status" value="1"/>
</dbReference>
<feature type="domain" description="VWFC" evidence="7">
    <location>
        <begin position="124"/>
        <end position="190"/>
    </location>
</feature>
<dbReference type="PROSITE" id="PS00222">
    <property type="entry name" value="IGFBP_N_1"/>
    <property type="match status" value="1"/>
</dbReference>
<organism evidence="9 10">
    <name type="scientific">Scylla paramamosain</name>
    <name type="common">Mud crab</name>
    <dbReference type="NCBI Taxonomy" id="85552"/>
    <lineage>
        <taxon>Eukaryota</taxon>
        <taxon>Metazoa</taxon>
        <taxon>Ecdysozoa</taxon>
        <taxon>Arthropoda</taxon>
        <taxon>Crustacea</taxon>
        <taxon>Multicrustacea</taxon>
        <taxon>Malacostraca</taxon>
        <taxon>Eumalacostraca</taxon>
        <taxon>Eucarida</taxon>
        <taxon>Decapoda</taxon>
        <taxon>Pleocyemata</taxon>
        <taxon>Brachyura</taxon>
        <taxon>Eubrachyura</taxon>
        <taxon>Portunoidea</taxon>
        <taxon>Portunidae</taxon>
        <taxon>Portuninae</taxon>
        <taxon>Scylla</taxon>
    </lineage>
</organism>
<dbReference type="InterPro" id="IPR043973">
    <property type="entry name" value="TSP1_CCN"/>
</dbReference>
<dbReference type="InterPro" id="IPR050941">
    <property type="entry name" value="CCN"/>
</dbReference>
<dbReference type="Pfam" id="PF19035">
    <property type="entry name" value="TSP1_CCN"/>
    <property type="match status" value="1"/>
</dbReference>
<evidence type="ECO:0000313" key="9">
    <source>
        <dbReference type="EMBL" id="KAK8397758.1"/>
    </source>
</evidence>
<dbReference type="PROSITE" id="PS50184">
    <property type="entry name" value="VWFC_2"/>
    <property type="match status" value="1"/>
</dbReference>
<dbReference type="GO" id="GO:0045597">
    <property type="term" value="P:positive regulation of cell differentiation"/>
    <property type="evidence" value="ECO:0007669"/>
    <property type="project" value="TreeGrafter"/>
</dbReference>
<comment type="caution">
    <text evidence="9">The sequence shown here is derived from an EMBL/GenBank/DDBJ whole genome shotgun (WGS) entry which is preliminary data.</text>
</comment>
<feature type="region of interest" description="Disordered" evidence="5">
    <location>
        <begin position="444"/>
        <end position="463"/>
    </location>
</feature>
<evidence type="ECO:0000256" key="5">
    <source>
        <dbReference type="SAM" id="MobiDB-lite"/>
    </source>
</evidence>
<protein>
    <recommendedName>
        <fullName evidence="11">Connective tissue growth factor</fullName>
    </recommendedName>
</protein>
<evidence type="ECO:0000256" key="3">
    <source>
        <dbReference type="ARBA" id="ARBA00022729"/>
    </source>
</evidence>
<dbReference type="Proteomes" id="UP001487740">
    <property type="component" value="Unassembled WGS sequence"/>
</dbReference>
<dbReference type="GO" id="GO:0007165">
    <property type="term" value="P:signal transduction"/>
    <property type="evidence" value="ECO:0007669"/>
    <property type="project" value="InterPro"/>
</dbReference>
<keyword evidence="3 6" id="KW-0732">Signal</keyword>
<dbReference type="SMART" id="SM00214">
    <property type="entry name" value="VWC"/>
    <property type="match status" value="1"/>
</dbReference>
<dbReference type="GO" id="GO:0005178">
    <property type="term" value="F:integrin binding"/>
    <property type="evidence" value="ECO:0007669"/>
    <property type="project" value="TreeGrafter"/>
</dbReference>
<dbReference type="GO" id="GO:0008201">
    <property type="term" value="F:heparin binding"/>
    <property type="evidence" value="ECO:0007669"/>
    <property type="project" value="TreeGrafter"/>
</dbReference>
<dbReference type="Pfam" id="PF00093">
    <property type="entry name" value="VWC"/>
    <property type="match status" value="1"/>
</dbReference>
<keyword evidence="10" id="KW-1185">Reference proteome</keyword>
<dbReference type="GO" id="GO:0031012">
    <property type="term" value="C:extracellular matrix"/>
    <property type="evidence" value="ECO:0007669"/>
    <property type="project" value="TreeGrafter"/>
</dbReference>
<keyword evidence="2" id="KW-0964">Secreted</keyword>
<feature type="signal peptide" evidence="6">
    <location>
        <begin position="1"/>
        <end position="22"/>
    </location>
</feature>
<evidence type="ECO:0000259" key="7">
    <source>
        <dbReference type="PROSITE" id="PS50184"/>
    </source>
</evidence>
<keyword evidence="4" id="KW-1015">Disulfide bond</keyword>
<accession>A0AAW0UEW3</accession>
<dbReference type="SUPFAM" id="SSF57184">
    <property type="entry name" value="Growth factor receptor domain"/>
    <property type="match status" value="1"/>
</dbReference>
<evidence type="ECO:0000256" key="4">
    <source>
        <dbReference type="ARBA" id="ARBA00023157"/>
    </source>
</evidence>